<evidence type="ECO:0000313" key="3">
    <source>
        <dbReference type="EMBL" id="CAK9024759.1"/>
    </source>
</evidence>
<reference evidence="3 4" key="1">
    <citation type="submission" date="2024-02" db="EMBL/GenBank/DDBJ databases">
        <authorList>
            <person name="Chen Y."/>
            <person name="Shah S."/>
            <person name="Dougan E. K."/>
            <person name="Thang M."/>
            <person name="Chan C."/>
        </authorList>
    </citation>
    <scope>NUCLEOTIDE SEQUENCE [LARGE SCALE GENOMIC DNA]</scope>
</reference>
<comment type="caution">
    <text evidence="3">The sequence shown here is derived from an EMBL/GenBank/DDBJ whole genome shotgun (WGS) entry which is preliminary data.</text>
</comment>
<dbReference type="PROSITE" id="PS51203">
    <property type="entry name" value="CS"/>
    <property type="match status" value="1"/>
</dbReference>
<dbReference type="Pfam" id="PF04969">
    <property type="entry name" value="CS"/>
    <property type="match status" value="1"/>
</dbReference>
<organism evidence="3 4">
    <name type="scientific">Durusdinium trenchii</name>
    <dbReference type="NCBI Taxonomy" id="1381693"/>
    <lineage>
        <taxon>Eukaryota</taxon>
        <taxon>Sar</taxon>
        <taxon>Alveolata</taxon>
        <taxon>Dinophyceae</taxon>
        <taxon>Suessiales</taxon>
        <taxon>Symbiodiniaceae</taxon>
        <taxon>Durusdinium</taxon>
    </lineage>
</organism>
<keyword evidence="3" id="KW-0675">Receptor</keyword>
<dbReference type="GO" id="GO:0016301">
    <property type="term" value="F:kinase activity"/>
    <property type="evidence" value="ECO:0007669"/>
    <property type="project" value="UniProtKB-KW"/>
</dbReference>
<name>A0ABP0KFJ3_9DINO</name>
<accession>A0ABP0KFJ3</accession>
<protein>
    <submittedName>
        <fullName evidence="3">Receptor-interacting serine/threonine-protein kinase 4</fullName>
    </submittedName>
</protein>
<dbReference type="CDD" id="cd06463">
    <property type="entry name" value="p23_like"/>
    <property type="match status" value="1"/>
</dbReference>
<dbReference type="Proteomes" id="UP001642464">
    <property type="component" value="Unassembled WGS sequence"/>
</dbReference>
<dbReference type="Gene3D" id="2.60.40.790">
    <property type="match status" value="1"/>
</dbReference>
<dbReference type="InterPro" id="IPR008978">
    <property type="entry name" value="HSP20-like_chaperone"/>
</dbReference>
<evidence type="ECO:0000259" key="2">
    <source>
        <dbReference type="PROSITE" id="PS51203"/>
    </source>
</evidence>
<keyword evidence="3" id="KW-0418">Kinase</keyword>
<gene>
    <name evidence="3" type="ORF">SCF082_LOCUS16776</name>
</gene>
<dbReference type="InterPro" id="IPR007052">
    <property type="entry name" value="CS_dom"/>
</dbReference>
<proteinExistence type="predicted"/>
<sequence length="398" mass="44886">MEEAVEAVPLSVAPKRLRSFPVPFNSHGSGGVNGEGNVEWSQSMGQFTFTHRLEGALPDRKEWTSDEVKVQLSSKSLQVTLNGTVYKQLTGDFAGEIFRFKSWWVVEDEVLIINLYKRQLGSWKHPFHGVNAGLFRRNAFPWRKLMEQQGAHHNDPGHGLGFDKAAPKEEELKEVPPGRPATEPGDLRPDGQVEEALPGGVFALPYENLVCSAHDMCLGITAQQDDLTVTIEVHFEFNRFEQMKVKYPLEALMAADVWPNAVCIFFRGDRMNPILWAEFDGQVEARSSNFRIGSSDPMRRRQAQGEMYSPCLLLRVSKIRQPGSWTKIFKEVWQHKLMVKELGPQGPQRFTGLPDGQTFLRAGYNLDDPDFWGNVDQYVASTMKQSGYTSAPKKLSVA</sequence>
<keyword evidence="3" id="KW-0808">Transferase</keyword>
<dbReference type="EMBL" id="CAXAMM010011001">
    <property type="protein sequence ID" value="CAK9024759.1"/>
    <property type="molecule type" value="Genomic_DNA"/>
</dbReference>
<evidence type="ECO:0000256" key="1">
    <source>
        <dbReference type="SAM" id="MobiDB-lite"/>
    </source>
</evidence>
<keyword evidence="4" id="KW-1185">Reference proteome</keyword>
<dbReference type="SUPFAM" id="SSF49764">
    <property type="entry name" value="HSP20-like chaperones"/>
    <property type="match status" value="1"/>
</dbReference>
<feature type="region of interest" description="Disordered" evidence="1">
    <location>
        <begin position="169"/>
        <end position="192"/>
    </location>
</feature>
<evidence type="ECO:0000313" key="4">
    <source>
        <dbReference type="Proteomes" id="UP001642464"/>
    </source>
</evidence>
<feature type="domain" description="CS" evidence="2">
    <location>
        <begin position="33"/>
        <end position="127"/>
    </location>
</feature>